<evidence type="ECO:0008006" key="7">
    <source>
        <dbReference type="Google" id="ProtNLM"/>
    </source>
</evidence>
<gene>
    <name evidence="5" type="ORF">AMAG_06195</name>
</gene>
<comment type="similarity">
    <text evidence="1">Belongs to the eukaryotic ribosomal protein P1/P2 family.</text>
</comment>
<dbReference type="Gene3D" id="1.10.10.1410">
    <property type="match status" value="1"/>
</dbReference>
<dbReference type="HAMAP" id="MF_01478">
    <property type="entry name" value="Ribosomal_L12_arch"/>
    <property type="match status" value="1"/>
</dbReference>
<evidence type="ECO:0000256" key="3">
    <source>
        <dbReference type="ARBA" id="ARBA00023274"/>
    </source>
</evidence>
<proteinExistence type="inferred from homology"/>
<protein>
    <recommendedName>
        <fullName evidence="7">60S acidic ribosomal protein P1</fullName>
    </recommendedName>
</protein>
<dbReference type="GO" id="GO:0006414">
    <property type="term" value="P:translational elongation"/>
    <property type="evidence" value="ECO:0007669"/>
    <property type="project" value="InterPro"/>
</dbReference>
<feature type="region of interest" description="Disordered" evidence="4">
    <location>
        <begin position="80"/>
        <end position="106"/>
    </location>
</feature>
<reference evidence="5 6" key="1">
    <citation type="submission" date="2009-11" db="EMBL/GenBank/DDBJ databases">
        <title>Annotation of Allomyces macrogynus ATCC 38327.</title>
        <authorList>
            <consortium name="The Broad Institute Genome Sequencing Platform"/>
            <person name="Russ C."/>
            <person name="Cuomo C."/>
            <person name="Burger G."/>
            <person name="Gray M.W."/>
            <person name="Holland P.W.H."/>
            <person name="King N."/>
            <person name="Lang F.B.F."/>
            <person name="Roger A.J."/>
            <person name="Ruiz-Trillo I."/>
            <person name="Young S.K."/>
            <person name="Zeng Q."/>
            <person name="Gargeya S."/>
            <person name="Fitzgerald M."/>
            <person name="Haas B."/>
            <person name="Abouelleil A."/>
            <person name="Alvarado L."/>
            <person name="Arachchi H.M."/>
            <person name="Berlin A."/>
            <person name="Chapman S.B."/>
            <person name="Gearin G."/>
            <person name="Goldberg J."/>
            <person name="Griggs A."/>
            <person name="Gujja S."/>
            <person name="Hansen M."/>
            <person name="Heiman D."/>
            <person name="Howarth C."/>
            <person name="Larimer J."/>
            <person name="Lui A."/>
            <person name="MacDonald P.J.P."/>
            <person name="McCowen C."/>
            <person name="Montmayeur A."/>
            <person name="Murphy C."/>
            <person name="Neiman D."/>
            <person name="Pearson M."/>
            <person name="Priest M."/>
            <person name="Roberts A."/>
            <person name="Saif S."/>
            <person name="Shea T."/>
            <person name="Sisk P."/>
            <person name="Stolte C."/>
            <person name="Sykes S."/>
            <person name="Wortman J."/>
            <person name="Nusbaum C."/>
            <person name="Birren B."/>
        </authorList>
    </citation>
    <scope>NUCLEOTIDE SEQUENCE [LARGE SCALE GENOMIC DNA]</scope>
    <source>
        <strain evidence="5 6">ATCC 38327</strain>
    </source>
</reference>
<reference evidence="5 6" key="2">
    <citation type="submission" date="2009-11" db="EMBL/GenBank/DDBJ databases">
        <title>The Genome Sequence of Allomyces macrogynus strain ATCC 38327.</title>
        <authorList>
            <consortium name="The Broad Institute Genome Sequencing Platform"/>
            <person name="Russ C."/>
            <person name="Cuomo C."/>
            <person name="Shea T."/>
            <person name="Young S.K."/>
            <person name="Zeng Q."/>
            <person name="Koehrsen M."/>
            <person name="Haas B."/>
            <person name="Borodovsky M."/>
            <person name="Guigo R."/>
            <person name="Alvarado L."/>
            <person name="Berlin A."/>
            <person name="Borenstein D."/>
            <person name="Chen Z."/>
            <person name="Engels R."/>
            <person name="Freedman E."/>
            <person name="Gellesch M."/>
            <person name="Goldberg J."/>
            <person name="Griggs A."/>
            <person name="Gujja S."/>
            <person name="Heiman D."/>
            <person name="Hepburn T."/>
            <person name="Howarth C."/>
            <person name="Jen D."/>
            <person name="Larson L."/>
            <person name="Lewis B."/>
            <person name="Mehta T."/>
            <person name="Park D."/>
            <person name="Pearson M."/>
            <person name="Roberts A."/>
            <person name="Saif S."/>
            <person name="Shenoy N."/>
            <person name="Sisk P."/>
            <person name="Stolte C."/>
            <person name="Sykes S."/>
            <person name="Walk T."/>
            <person name="White J."/>
            <person name="Yandava C."/>
            <person name="Burger G."/>
            <person name="Gray M.W."/>
            <person name="Holland P.W.H."/>
            <person name="King N."/>
            <person name="Lang F.B.F."/>
            <person name="Roger A.J."/>
            <person name="Ruiz-Trillo I."/>
            <person name="Lander E."/>
            <person name="Nusbaum C."/>
        </authorList>
    </citation>
    <scope>NUCLEOTIDE SEQUENCE [LARGE SCALE GENOMIC DNA]</scope>
    <source>
        <strain evidence="5 6">ATCC 38327</strain>
    </source>
</reference>
<keyword evidence="6" id="KW-1185">Reference proteome</keyword>
<dbReference type="EMBL" id="GG745338">
    <property type="protein sequence ID" value="KNE61366.1"/>
    <property type="molecule type" value="Genomic_DNA"/>
</dbReference>
<dbReference type="GO" id="GO:0002181">
    <property type="term" value="P:cytoplasmic translation"/>
    <property type="evidence" value="ECO:0007669"/>
    <property type="project" value="EnsemblFungi"/>
</dbReference>
<accession>A0A0L0SFT9</accession>
<dbReference type="OrthoDB" id="2194681at2759"/>
<dbReference type="OMA" id="SQETACV"/>
<dbReference type="GO" id="GO:0003735">
    <property type="term" value="F:structural constituent of ribosome"/>
    <property type="evidence" value="ECO:0007669"/>
    <property type="project" value="EnsemblFungi"/>
</dbReference>
<dbReference type="PANTHER" id="PTHR45696:SF10">
    <property type="entry name" value="LARGE RIBOSOMAL SUBUNIT PROTEIN P1"/>
    <property type="match status" value="1"/>
</dbReference>
<dbReference type="Proteomes" id="UP000054350">
    <property type="component" value="Unassembled WGS sequence"/>
</dbReference>
<dbReference type="eggNOG" id="KOG1762">
    <property type="taxonomic scope" value="Eukaryota"/>
</dbReference>
<dbReference type="VEuPathDB" id="FungiDB:AMAG_06195"/>
<evidence type="ECO:0000313" key="6">
    <source>
        <dbReference type="Proteomes" id="UP000054350"/>
    </source>
</evidence>
<dbReference type="GO" id="GO:0043021">
    <property type="term" value="F:ribonucleoprotein complex binding"/>
    <property type="evidence" value="ECO:0007669"/>
    <property type="project" value="TreeGrafter"/>
</dbReference>
<keyword evidence="2" id="KW-0689">Ribosomal protein</keyword>
<dbReference type="GO" id="GO:0022625">
    <property type="term" value="C:cytosolic large ribosomal subunit"/>
    <property type="evidence" value="ECO:0007669"/>
    <property type="project" value="EnsemblFungi"/>
</dbReference>
<keyword evidence="3" id="KW-0687">Ribonucleoprotein</keyword>
<dbReference type="InterPro" id="IPR027534">
    <property type="entry name" value="Ribosomal_P1/P2"/>
</dbReference>
<evidence type="ECO:0000256" key="4">
    <source>
        <dbReference type="SAM" id="MobiDB-lite"/>
    </source>
</evidence>
<dbReference type="AlphaFoldDB" id="A0A0L0SFT9"/>
<dbReference type="FunFam" id="1.10.10.1410:FF:000001">
    <property type="entry name" value="60S acidic ribosomal protein P1"/>
    <property type="match status" value="1"/>
</dbReference>
<evidence type="ECO:0000256" key="2">
    <source>
        <dbReference type="ARBA" id="ARBA00022980"/>
    </source>
</evidence>
<evidence type="ECO:0000256" key="1">
    <source>
        <dbReference type="ARBA" id="ARBA00005436"/>
    </source>
</evidence>
<dbReference type="CDD" id="cd05831">
    <property type="entry name" value="Ribosomal_P1"/>
    <property type="match status" value="1"/>
</dbReference>
<dbReference type="GO" id="GO:0030295">
    <property type="term" value="F:protein kinase activator activity"/>
    <property type="evidence" value="ECO:0007669"/>
    <property type="project" value="EnsemblFungi"/>
</dbReference>
<dbReference type="STRING" id="578462.A0A0L0SFT9"/>
<dbReference type="Pfam" id="PF00428">
    <property type="entry name" value="Ribosomal_60s"/>
    <property type="match status" value="1"/>
</dbReference>
<evidence type="ECO:0000313" key="5">
    <source>
        <dbReference type="EMBL" id="KNE61366.1"/>
    </source>
</evidence>
<sequence>MSQSELAVTYAALILADADVAITADNLSALTAAAGIEVEAIWAKIFAQALASTDVMGLLSKIGSGAGAAAGAAPAAGGAAAEAAPVVEEEEEEEEEDDDMGFGLFD</sequence>
<name>A0A0L0SFT9_ALLM3</name>
<feature type="compositionally biased region" description="Acidic residues" evidence="4">
    <location>
        <begin position="87"/>
        <end position="100"/>
    </location>
</feature>
<dbReference type="PANTHER" id="PTHR45696">
    <property type="entry name" value="60S ACIDIC RIBOSOMAL PROTEIN P1"/>
    <property type="match status" value="1"/>
</dbReference>
<dbReference type="InterPro" id="IPR038716">
    <property type="entry name" value="P1/P2_N_sf"/>
</dbReference>
<organism evidence="5 6">
    <name type="scientific">Allomyces macrogynus (strain ATCC 38327)</name>
    <name type="common">Allomyces javanicus var. macrogynus</name>
    <dbReference type="NCBI Taxonomy" id="578462"/>
    <lineage>
        <taxon>Eukaryota</taxon>
        <taxon>Fungi</taxon>
        <taxon>Fungi incertae sedis</taxon>
        <taxon>Blastocladiomycota</taxon>
        <taxon>Blastocladiomycetes</taxon>
        <taxon>Blastocladiales</taxon>
        <taxon>Blastocladiaceae</taxon>
        <taxon>Allomyces</taxon>
    </lineage>
</organism>